<protein>
    <submittedName>
        <fullName evidence="3">Acetyltransferase (GNAT) family protein</fullName>
    </submittedName>
</protein>
<dbReference type="OrthoDB" id="6293260at2"/>
<dbReference type="EMBL" id="FXZK01000001">
    <property type="protein sequence ID" value="SMY06223.1"/>
    <property type="molecule type" value="Genomic_DNA"/>
</dbReference>
<gene>
    <name evidence="3" type="ORF">LOM8899_00346</name>
</gene>
<organism evidence="3 4">
    <name type="scientific">Flavimaricola marinus</name>
    <dbReference type="NCBI Taxonomy" id="1819565"/>
    <lineage>
        <taxon>Bacteria</taxon>
        <taxon>Pseudomonadati</taxon>
        <taxon>Pseudomonadota</taxon>
        <taxon>Alphaproteobacteria</taxon>
        <taxon>Rhodobacterales</taxon>
        <taxon>Paracoccaceae</taxon>
        <taxon>Flavimaricola</taxon>
    </lineage>
</organism>
<dbReference type="InterPro" id="IPR051531">
    <property type="entry name" value="N-acetyltransferase"/>
</dbReference>
<dbReference type="PANTHER" id="PTHR43792">
    <property type="entry name" value="GNAT FAMILY, PUTATIVE (AFU_ORTHOLOGUE AFUA_3G00765)-RELATED-RELATED"/>
    <property type="match status" value="1"/>
</dbReference>
<sequence>MTDMLHTQRLVLRRPAPGDWEQVGAFMMSERSVGIGGPLTLGQAWRSFASELGHWEILGCGMWAVTQRGDDTAIGLVGPWCPADWPETEIGWLLFSPDLEGTGIVTEAARAAITHAWDVLGWDTIVSYIAPSNTRSIRLAEKLGAVLDPDAPQPKPDQPCLVYRHPAPRGTS</sequence>
<keyword evidence="3" id="KW-0808">Transferase</keyword>
<dbReference type="Gene3D" id="3.40.630.30">
    <property type="match status" value="1"/>
</dbReference>
<reference evidence="3 4" key="1">
    <citation type="submission" date="2017-05" db="EMBL/GenBank/DDBJ databases">
        <authorList>
            <person name="Song R."/>
            <person name="Chenine A.L."/>
            <person name="Ruprecht R.M."/>
        </authorList>
    </citation>
    <scope>NUCLEOTIDE SEQUENCE [LARGE SCALE GENOMIC DNA]</scope>
    <source>
        <strain evidence="3 4">CECT 8899</strain>
    </source>
</reference>
<dbReference type="SUPFAM" id="SSF55729">
    <property type="entry name" value="Acyl-CoA N-acyltransferases (Nat)"/>
    <property type="match status" value="1"/>
</dbReference>
<dbReference type="AlphaFoldDB" id="A0A238L9H8"/>
<dbReference type="GO" id="GO:0016747">
    <property type="term" value="F:acyltransferase activity, transferring groups other than amino-acyl groups"/>
    <property type="evidence" value="ECO:0007669"/>
    <property type="project" value="InterPro"/>
</dbReference>
<evidence type="ECO:0000256" key="1">
    <source>
        <dbReference type="SAM" id="MobiDB-lite"/>
    </source>
</evidence>
<evidence type="ECO:0000313" key="3">
    <source>
        <dbReference type="EMBL" id="SMY06223.1"/>
    </source>
</evidence>
<keyword evidence="4" id="KW-1185">Reference proteome</keyword>
<feature type="region of interest" description="Disordered" evidence="1">
    <location>
        <begin position="148"/>
        <end position="172"/>
    </location>
</feature>
<dbReference type="InterPro" id="IPR000182">
    <property type="entry name" value="GNAT_dom"/>
</dbReference>
<dbReference type="Pfam" id="PF13302">
    <property type="entry name" value="Acetyltransf_3"/>
    <property type="match status" value="1"/>
</dbReference>
<proteinExistence type="predicted"/>
<accession>A0A238L9H8</accession>
<dbReference type="RefSeq" id="WP_093990422.1">
    <property type="nucleotide sequence ID" value="NZ_FXZK01000001.1"/>
</dbReference>
<dbReference type="PROSITE" id="PS51186">
    <property type="entry name" value="GNAT"/>
    <property type="match status" value="1"/>
</dbReference>
<evidence type="ECO:0000313" key="4">
    <source>
        <dbReference type="Proteomes" id="UP000201613"/>
    </source>
</evidence>
<dbReference type="Proteomes" id="UP000201613">
    <property type="component" value="Unassembled WGS sequence"/>
</dbReference>
<dbReference type="InterPro" id="IPR016181">
    <property type="entry name" value="Acyl_CoA_acyltransferase"/>
</dbReference>
<name>A0A238L9H8_9RHOB</name>
<feature type="domain" description="N-acetyltransferase" evidence="2">
    <location>
        <begin position="10"/>
        <end position="168"/>
    </location>
</feature>
<evidence type="ECO:0000259" key="2">
    <source>
        <dbReference type="PROSITE" id="PS51186"/>
    </source>
</evidence>
<dbReference type="PANTHER" id="PTHR43792:SF1">
    <property type="entry name" value="N-ACETYLTRANSFERASE DOMAIN-CONTAINING PROTEIN"/>
    <property type="match status" value="1"/>
</dbReference>